<dbReference type="eggNOG" id="KOG1286">
    <property type="taxonomic scope" value="Eukaryota"/>
</dbReference>
<dbReference type="GeneID" id="20363931"/>
<evidence type="ECO:0000256" key="11">
    <source>
        <dbReference type="ARBA" id="ARBA00023136"/>
    </source>
</evidence>
<evidence type="ECO:0000256" key="9">
    <source>
        <dbReference type="ARBA" id="ARBA00023004"/>
    </source>
</evidence>
<dbReference type="SUPFAM" id="SSF48264">
    <property type="entry name" value="Cytochrome P450"/>
    <property type="match status" value="1"/>
</dbReference>
<evidence type="ECO:0000256" key="8">
    <source>
        <dbReference type="ARBA" id="ARBA00022989"/>
    </source>
</evidence>
<keyword evidence="5 13" id="KW-0812">Transmembrane</keyword>
<dbReference type="InterPro" id="IPR036396">
    <property type="entry name" value="Cyt_P450_sf"/>
</dbReference>
<comment type="caution">
    <text evidence="15">The sequence shown here is derived from an EMBL/GenBank/DDBJ whole genome shotgun (WGS) entry which is preliminary data.</text>
</comment>
<gene>
    <name evidence="15" type="ORF">FPSE_05313</name>
</gene>
<dbReference type="Pfam" id="PF00067">
    <property type="entry name" value="p450"/>
    <property type="match status" value="1"/>
</dbReference>
<keyword evidence="11 13" id="KW-0472">Membrane</keyword>
<dbReference type="GO" id="GO:0020037">
    <property type="term" value="F:heme binding"/>
    <property type="evidence" value="ECO:0007669"/>
    <property type="project" value="InterPro"/>
</dbReference>
<dbReference type="OrthoDB" id="3900342at2759"/>
<keyword evidence="9 12" id="KW-0408">Iron</keyword>
<evidence type="ECO:0000256" key="1">
    <source>
        <dbReference type="ARBA" id="ARBA00001971"/>
    </source>
</evidence>
<keyword evidence="10" id="KW-0560">Oxidoreductase</keyword>
<evidence type="ECO:0000259" key="14">
    <source>
        <dbReference type="Pfam" id="PF00324"/>
    </source>
</evidence>
<protein>
    <recommendedName>
        <fullName evidence="14">Amino acid permease/ SLC12A domain-containing protein</fullName>
    </recommendedName>
</protein>
<evidence type="ECO:0000256" key="10">
    <source>
        <dbReference type="ARBA" id="ARBA00023033"/>
    </source>
</evidence>
<dbReference type="InterPro" id="IPR050524">
    <property type="entry name" value="APC_YAT"/>
</dbReference>
<comment type="cofactor">
    <cofactor evidence="1 12">
        <name>heme</name>
        <dbReference type="ChEBI" id="CHEBI:30413"/>
    </cofactor>
</comment>
<keyword evidence="4" id="KW-0813">Transport</keyword>
<feature type="transmembrane region" description="Helical" evidence="13">
    <location>
        <begin position="521"/>
        <end position="542"/>
    </location>
</feature>
<feature type="transmembrane region" description="Helical" evidence="13">
    <location>
        <begin position="86"/>
        <end position="106"/>
    </location>
</feature>
<feature type="transmembrane region" description="Helical" evidence="13">
    <location>
        <begin position="306"/>
        <end position="325"/>
    </location>
</feature>
<feature type="transmembrane region" description="Helical" evidence="13">
    <location>
        <begin position="477"/>
        <end position="501"/>
    </location>
</feature>
<feature type="domain" description="Amino acid permease/ SLC12A" evidence="14">
    <location>
        <begin position="83"/>
        <end position="547"/>
    </location>
</feature>
<feature type="transmembrane region" description="Helical" evidence="13">
    <location>
        <begin position="648"/>
        <end position="670"/>
    </location>
</feature>
<dbReference type="PANTHER" id="PTHR43341">
    <property type="entry name" value="AMINO ACID PERMEASE"/>
    <property type="match status" value="1"/>
</dbReference>
<feature type="transmembrane region" description="Helical" evidence="13">
    <location>
        <begin position="223"/>
        <end position="243"/>
    </location>
</feature>
<evidence type="ECO:0000256" key="6">
    <source>
        <dbReference type="ARBA" id="ARBA00022723"/>
    </source>
</evidence>
<feature type="transmembrane region" description="Helical" evidence="13">
    <location>
        <begin position="192"/>
        <end position="211"/>
    </location>
</feature>
<evidence type="ECO:0000313" key="15">
    <source>
        <dbReference type="EMBL" id="EKJ74563.1"/>
    </source>
</evidence>
<feature type="transmembrane region" description="Helical" evidence="13">
    <location>
        <begin position="407"/>
        <end position="426"/>
    </location>
</feature>
<keyword evidence="6 12" id="KW-0479">Metal-binding</keyword>
<keyword evidence="7" id="KW-0029">Amino-acid transport</keyword>
<dbReference type="InterPro" id="IPR001128">
    <property type="entry name" value="Cyt_P450"/>
</dbReference>
<dbReference type="PRINTS" id="PR00385">
    <property type="entry name" value="P450"/>
</dbReference>
<dbReference type="KEGG" id="fpu:FPSE_05313"/>
<dbReference type="GO" id="GO:0004497">
    <property type="term" value="F:monooxygenase activity"/>
    <property type="evidence" value="ECO:0007669"/>
    <property type="project" value="UniProtKB-KW"/>
</dbReference>
<dbReference type="Gene3D" id="1.10.630.10">
    <property type="entry name" value="Cytochrome P450"/>
    <property type="match status" value="1"/>
</dbReference>
<evidence type="ECO:0000256" key="4">
    <source>
        <dbReference type="ARBA" id="ARBA00022448"/>
    </source>
</evidence>
<dbReference type="RefSeq" id="XP_009256706.1">
    <property type="nucleotide sequence ID" value="XM_009258431.1"/>
</dbReference>
<dbReference type="Gene3D" id="1.20.1740.10">
    <property type="entry name" value="Amino acid/polyamine transporter I"/>
    <property type="match status" value="1"/>
</dbReference>
<feature type="transmembrane region" description="Helical" evidence="13">
    <location>
        <begin position="164"/>
        <end position="186"/>
    </location>
</feature>
<dbReference type="PROSITE" id="PS00218">
    <property type="entry name" value="AMINO_ACID_PERMEASE_1"/>
    <property type="match status" value="1"/>
</dbReference>
<dbReference type="AlphaFoldDB" id="K3VLV4"/>
<dbReference type="GO" id="GO:0016705">
    <property type="term" value="F:oxidoreductase activity, acting on paired donors, with incorporation or reduction of molecular oxygen"/>
    <property type="evidence" value="ECO:0007669"/>
    <property type="project" value="InterPro"/>
</dbReference>
<evidence type="ECO:0000256" key="7">
    <source>
        <dbReference type="ARBA" id="ARBA00022970"/>
    </source>
</evidence>
<keyword evidence="10" id="KW-0503">Monooxygenase</keyword>
<evidence type="ECO:0000313" key="16">
    <source>
        <dbReference type="Proteomes" id="UP000007978"/>
    </source>
</evidence>
<feature type="transmembrane region" description="Helical" evidence="13">
    <location>
        <begin position="432"/>
        <end position="456"/>
    </location>
</feature>
<dbReference type="PRINTS" id="PR00465">
    <property type="entry name" value="EP450IV"/>
</dbReference>
<keyword evidence="8 13" id="KW-1133">Transmembrane helix</keyword>
<dbReference type="GO" id="GO:0016020">
    <property type="term" value="C:membrane"/>
    <property type="evidence" value="ECO:0007669"/>
    <property type="project" value="UniProtKB-SubCell"/>
</dbReference>
<feature type="binding site" description="axial binding residue" evidence="12">
    <location>
        <position position="1096"/>
    </location>
    <ligand>
        <name>heme</name>
        <dbReference type="ChEBI" id="CHEBI:30413"/>
    </ligand>
    <ligandPart>
        <name>Fe</name>
        <dbReference type="ChEBI" id="CHEBI:18248"/>
    </ligandPart>
</feature>
<dbReference type="InterPro" id="IPR004841">
    <property type="entry name" value="AA-permease/SLC12A_dom"/>
</dbReference>
<comment type="subcellular location">
    <subcellularLocation>
        <location evidence="2">Membrane</location>
        <topology evidence="2">Multi-pass membrane protein</topology>
    </subcellularLocation>
</comment>
<evidence type="ECO:0000256" key="3">
    <source>
        <dbReference type="ARBA" id="ARBA00010617"/>
    </source>
</evidence>
<dbReference type="Pfam" id="PF00324">
    <property type="entry name" value="AA_permease"/>
    <property type="match status" value="1"/>
</dbReference>
<dbReference type="EMBL" id="AFNW01000108">
    <property type="protein sequence ID" value="EKJ74563.1"/>
    <property type="molecule type" value="Genomic_DNA"/>
</dbReference>
<dbReference type="InterPro" id="IPR017972">
    <property type="entry name" value="Cyt_P450_CS"/>
</dbReference>
<evidence type="ECO:0000256" key="2">
    <source>
        <dbReference type="ARBA" id="ARBA00004141"/>
    </source>
</evidence>
<evidence type="ECO:0000256" key="12">
    <source>
        <dbReference type="PIRSR" id="PIRSR602403-1"/>
    </source>
</evidence>
<dbReference type="PROSITE" id="PS00086">
    <property type="entry name" value="CYTOCHROME_P450"/>
    <property type="match status" value="1"/>
</dbReference>
<dbReference type="FunFam" id="1.20.1740.10:FF:000017">
    <property type="entry name" value="Amino acid permease"/>
    <property type="match status" value="1"/>
</dbReference>
<dbReference type="GO" id="GO:0015171">
    <property type="term" value="F:amino acid transmembrane transporter activity"/>
    <property type="evidence" value="ECO:0007669"/>
    <property type="project" value="TreeGrafter"/>
</dbReference>
<feature type="transmembrane region" description="Helical" evidence="13">
    <location>
        <begin position="361"/>
        <end position="386"/>
    </location>
</feature>
<dbReference type="InterPro" id="IPR004840">
    <property type="entry name" value="Amino_acid_permease_CS"/>
</dbReference>
<dbReference type="GO" id="GO:0005506">
    <property type="term" value="F:iron ion binding"/>
    <property type="evidence" value="ECO:0007669"/>
    <property type="project" value="InterPro"/>
</dbReference>
<dbReference type="HOGENOM" id="CLU_276470_0_0_1"/>
<dbReference type="PANTHER" id="PTHR43341:SF1">
    <property type="entry name" value="GENERAL AMINO-ACID PERMEASE GAP1"/>
    <property type="match status" value="1"/>
</dbReference>
<accession>K3VLV4</accession>
<dbReference type="InterPro" id="IPR002403">
    <property type="entry name" value="Cyt_P450_E_grp-IV"/>
</dbReference>
<dbReference type="CDD" id="cd11069">
    <property type="entry name" value="CYP_FUM15-like"/>
    <property type="match status" value="1"/>
</dbReference>
<keyword evidence="16" id="KW-1185">Reference proteome</keyword>
<name>K3VLV4_FUSPC</name>
<proteinExistence type="inferred from homology"/>
<sequence>MKERDIQNMNGTQIELDSLPTTDSIKHEPPILYGAGNWINGFRRAEPRPGYLPTDAPERFYDLRAANAKTANTALARELKGRHLQMIAFGGSIGTGLFVASGGSLYRGGPASLLLSYILIGGMQYCTMQSLGELCVAFPIAGSFSAFSTRFLDPSWGFAMGWNYCLQWLFVLPLEIIAGAFTIGYWDETIDRSVFVSVFLLTIVAINLFGVKTYGEAEFIFSIIKITAIVGFILLAIVINIAGEPEGHYIGGTYWRNPGAFKNGFKGFCSVLVTSAFSFTGTELIGLAAAETANPRKSLPTAIKQVFWRIMIFYLVALLLVGLLVPSDDRRLVGGDNVADATASPFVIAIEKAGTSLLPGIMNAIILIAVISVGNSAVFGSSRTLAALAEQSHAPHIFAYVDRQGRPLMAILFASCIGLLAFLADVNSHDAIFNWLLSISALSTLFTWGSICLCYIRFRAAWSHNAHTLDQLPFKSNVGVTGAWVALIGYILVLLSQIWIAASPVYAPDIVDGASGVAQNFFLKVLAIPIILLFYICHKMWYRTQVVRLEEMDVETGRRYFRVHIMAEQEREERLGWPKWKRVSGDLKVIIPACNYWVGPVSISNGGVSQEQDTHVCEKYFIPFFLQAFAVQYMGDVRMKSMEASYATILWGAALAVLGLISHRIIAIALRPHSSQFKGLPGPKDHQPFVGHALRILRGGGPNDVYLQWTRQWPGAPFIRCLSWLNEEILLVNSLEACREVLQTNAYFFAKPGFFHTLVGEFLGLGLLFSVGEQHKRLRRITAGPLSRPSIRKLFPTFVTYSQKLNREIGEALEGSKSGIVEIEDLITRATLDIIGVSLLGRELRDFRSESSPLSFEQCYNAILAQPLAGQIISFINPFIPLRWLPVSANLDFIRAKSALKTMMEGLIEQRTAEVGATKLLKEDDKLSDDLLTRMIEASAGESQKLSKEELIDITMQVIAAGHETTASALIWTAYSLAKDPASQQRLRAEIHSLGTEMSAKGIDELPFLDNVIREAMRVHSPTLAIPWEAQKDMAIAGTHIPKGTTVQIVPAMIQLNPEIWGSDADVFRPERWEDMDSNASSPYAMETFSNGPRICPGKALALLNMKVLLVGLIRDFEMEIADDGKEVELRNPSLTLKAKTPIQFKIRRLS</sequence>
<comment type="similarity">
    <text evidence="3">Belongs to the cytochrome P450 family.</text>
</comment>
<evidence type="ECO:0000256" key="5">
    <source>
        <dbReference type="ARBA" id="ARBA00022692"/>
    </source>
</evidence>
<keyword evidence="12" id="KW-0349">Heme</keyword>
<evidence type="ECO:0000256" key="13">
    <source>
        <dbReference type="SAM" id="Phobius"/>
    </source>
</evidence>
<organism evidence="15 16">
    <name type="scientific">Fusarium pseudograminearum (strain CS3096)</name>
    <name type="common">Wheat and barley crown-rot fungus</name>
    <dbReference type="NCBI Taxonomy" id="1028729"/>
    <lineage>
        <taxon>Eukaryota</taxon>
        <taxon>Fungi</taxon>
        <taxon>Dikarya</taxon>
        <taxon>Ascomycota</taxon>
        <taxon>Pezizomycotina</taxon>
        <taxon>Sordariomycetes</taxon>
        <taxon>Hypocreomycetidae</taxon>
        <taxon>Hypocreales</taxon>
        <taxon>Nectriaceae</taxon>
        <taxon>Fusarium</taxon>
    </lineage>
</organism>
<dbReference type="Proteomes" id="UP000007978">
    <property type="component" value="Chromosome 2"/>
</dbReference>
<reference evidence="15 16" key="1">
    <citation type="journal article" date="2012" name="PLoS Pathog.">
        <title>Comparative pathogenomics reveals horizontally acquired novel virulence genes in fungi infecting cereal hosts.</title>
        <authorList>
            <person name="Gardiner D.M."/>
            <person name="McDonald M.C."/>
            <person name="Covarelli L."/>
            <person name="Solomon P.S."/>
            <person name="Rusu A.G."/>
            <person name="Marshall M."/>
            <person name="Kazan K."/>
            <person name="Chakraborty S."/>
            <person name="McDonald B.A."/>
            <person name="Manners J.M."/>
        </authorList>
    </citation>
    <scope>NUCLEOTIDE SEQUENCE [LARGE SCALE GENOMIC DNA]</scope>
    <source>
        <strain evidence="15 16">CS3096</strain>
    </source>
</reference>
<dbReference type="eggNOG" id="KOG0157">
    <property type="taxonomic scope" value="Eukaryota"/>
</dbReference>